<comment type="similarity">
    <text evidence="1">Belongs to the prephenate/arogenate dehydrogenase family.</text>
</comment>
<dbReference type="PANTHER" id="PTHR21363">
    <property type="entry name" value="PREPHENATE DEHYDROGENASE"/>
    <property type="match status" value="1"/>
</dbReference>
<dbReference type="Proteomes" id="UP000552097">
    <property type="component" value="Unassembled WGS sequence"/>
</dbReference>
<evidence type="ECO:0000313" key="5">
    <source>
        <dbReference type="Proteomes" id="UP000552097"/>
    </source>
</evidence>
<dbReference type="Pfam" id="PF02153">
    <property type="entry name" value="PDH_N"/>
    <property type="match status" value="1"/>
</dbReference>
<dbReference type="GO" id="GO:0004665">
    <property type="term" value="F:prephenate dehydrogenase (NADP+) activity"/>
    <property type="evidence" value="ECO:0007669"/>
    <property type="project" value="InterPro"/>
</dbReference>
<dbReference type="PROSITE" id="PS51176">
    <property type="entry name" value="PDH_ADH"/>
    <property type="match status" value="1"/>
</dbReference>
<dbReference type="EC" id="1.3.1.12" evidence="4"/>
<dbReference type="InterPro" id="IPR003099">
    <property type="entry name" value="Prephen_DH"/>
</dbReference>
<keyword evidence="5" id="KW-1185">Reference proteome</keyword>
<dbReference type="SUPFAM" id="SSF48179">
    <property type="entry name" value="6-phosphogluconate dehydrogenase C-terminal domain-like"/>
    <property type="match status" value="1"/>
</dbReference>
<sequence length="297" mass="30609">MTRLRRCVLVGGSGAVGGMFARLLGERGAVVEVVDPLRNGDITNIDDALADQLRAADMVLLAVPEPVALAAIGAVAEAMTPDALLVDTLSVKSRVVAAAPAGVQMVSLNPMFAPALGMAGRPVAAVVVHDGPLVRELLRLIEQWGGRVVLTDADEHDRLTGAAQALTHAAVLGFGVALRDMDVDVGQLAAIAPPPHTTMLALLARIASGTPEVYWDVQAANPHAATARKALAEGIRAVADIVERGDEAAFAGLLTSLGGALGPQLDRHRELCAGLFAGLASGTTSYSDRMPPPTVLQ</sequence>
<dbReference type="GO" id="GO:0070403">
    <property type="term" value="F:NAD+ binding"/>
    <property type="evidence" value="ECO:0007669"/>
    <property type="project" value="InterPro"/>
</dbReference>
<dbReference type="InterPro" id="IPR036291">
    <property type="entry name" value="NAD(P)-bd_dom_sf"/>
</dbReference>
<feature type="domain" description="Prephenate/arogenate dehydrogenase" evidence="3">
    <location>
        <begin position="5"/>
        <end position="272"/>
    </location>
</feature>
<proteinExistence type="inferred from homology"/>
<evidence type="ECO:0000256" key="1">
    <source>
        <dbReference type="ARBA" id="ARBA00007964"/>
    </source>
</evidence>
<dbReference type="Pfam" id="PF20463">
    <property type="entry name" value="PDH_C"/>
    <property type="match status" value="1"/>
</dbReference>
<name>A0A7W9M191_9PSEU</name>
<organism evidence="4 5">
    <name type="scientific">Saccharothrix ecbatanensis</name>
    <dbReference type="NCBI Taxonomy" id="1105145"/>
    <lineage>
        <taxon>Bacteria</taxon>
        <taxon>Bacillati</taxon>
        <taxon>Actinomycetota</taxon>
        <taxon>Actinomycetes</taxon>
        <taxon>Pseudonocardiales</taxon>
        <taxon>Pseudonocardiaceae</taxon>
        <taxon>Saccharothrix</taxon>
    </lineage>
</organism>
<dbReference type="EMBL" id="JACHMO010000001">
    <property type="protein sequence ID" value="MBB5803623.1"/>
    <property type="molecule type" value="Genomic_DNA"/>
</dbReference>
<dbReference type="Gene3D" id="1.10.3660.10">
    <property type="entry name" value="6-phosphogluconate dehydrogenase C-terminal like domain"/>
    <property type="match status" value="1"/>
</dbReference>
<dbReference type="InterPro" id="IPR008927">
    <property type="entry name" value="6-PGluconate_DH-like_C_sf"/>
</dbReference>
<dbReference type="PANTHER" id="PTHR21363:SF0">
    <property type="entry name" value="PREPHENATE DEHYDROGENASE [NADP(+)]"/>
    <property type="match status" value="1"/>
</dbReference>
<dbReference type="Gene3D" id="3.40.50.720">
    <property type="entry name" value="NAD(P)-binding Rossmann-like Domain"/>
    <property type="match status" value="1"/>
</dbReference>
<dbReference type="RefSeq" id="WP_221483526.1">
    <property type="nucleotide sequence ID" value="NZ_JACHMO010000001.1"/>
</dbReference>
<gene>
    <name evidence="4" type="ORF">F4560_003391</name>
</gene>
<dbReference type="AlphaFoldDB" id="A0A7W9M191"/>
<protein>
    <submittedName>
        <fullName evidence="4">Prephenate dehydrogenase</fullName>
        <ecNumber evidence="4">1.3.1.12</ecNumber>
    </submittedName>
</protein>
<dbReference type="GO" id="GO:0008977">
    <property type="term" value="F:prephenate dehydrogenase (NAD+) activity"/>
    <property type="evidence" value="ECO:0007669"/>
    <property type="project" value="UniProtKB-EC"/>
</dbReference>
<evidence type="ECO:0000256" key="2">
    <source>
        <dbReference type="ARBA" id="ARBA00023002"/>
    </source>
</evidence>
<evidence type="ECO:0000259" key="3">
    <source>
        <dbReference type="PROSITE" id="PS51176"/>
    </source>
</evidence>
<keyword evidence="2 4" id="KW-0560">Oxidoreductase</keyword>
<accession>A0A7W9M191</accession>
<dbReference type="SUPFAM" id="SSF51735">
    <property type="entry name" value="NAD(P)-binding Rossmann-fold domains"/>
    <property type="match status" value="1"/>
</dbReference>
<dbReference type="InterPro" id="IPR046826">
    <property type="entry name" value="PDH_N"/>
</dbReference>
<dbReference type="InterPro" id="IPR046825">
    <property type="entry name" value="PDH_C"/>
</dbReference>
<reference evidence="4 5" key="1">
    <citation type="submission" date="2020-08" db="EMBL/GenBank/DDBJ databases">
        <title>Sequencing the genomes of 1000 actinobacteria strains.</title>
        <authorList>
            <person name="Klenk H.-P."/>
        </authorList>
    </citation>
    <scope>NUCLEOTIDE SEQUENCE [LARGE SCALE GENOMIC DNA]</scope>
    <source>
        <strain evidence="4 5">DSM 45486</strain>
    </source>
</reference>
<evidence type="ECO:0000313" key="4">
    <source>
        <dbReference type="EMBL" id="MBB5803623.1"/>
    </source>
</evidence>
<dbReference type="InterPro" id="IPR050812">
    <property type="entry name" value="Preph/Arog_dehydrog"/>
</dbReference>
<comment type="caution">
    <text evidence="4">The sequence shown here is derived from an EMBL/GenBank/DDBJ whole genome shotgun (WGS) entry which is preliminary data.</text>
</comment>
<dbReference type="GO" id="GO:0006571">
    <property type="term" value="P:tyrosine biosynthetic process"/>
    <property type="evidence" value="ECO:0007669"/>
    <property type="project" value="InterPro"/>
</dbReference>